<dbReference type="GO" id="GO:0003700">
    <property type="term" value="F:DNA-binding transcription factor activity"/>
    <property type="evidence" value="ECO:0007669"/>
    <property type="project" value="TreeGrafter"/>
</dbReference>
<feature type="DNA-binding region" description="H-T-H motif" evidence="4">
    <location>
        <begin position="34"/>
        <end position="53"/>
    </location>
</feature>
<sequence length="210" mass="21824">MAIGTRSARAEATRARIVGAAAPLFVELGYLDTTTTALAKAAGVAVQTLYLSFGSKAAVLEAVLDADAQDHRSGWRPGAAADGPGELRSYVEATAAEVARRHPLDAVLRAAAADPEPAELLDRSRRAALAAHARVVDELADRPGFTTEVSLQRATEMLDALLSPEVYGRLVVGHGWTVPDWSDWAARHLVADLFPAGAPGPSGAPGTLGA</sequence>
<evidence type="ECO:0000256" key="4">
    <source>
        <dbReference type="PROSITE-ProRule" id="PRU00335"/>
    </source>
</evidence>
<dbReference type="PRINTS" id="PR00455">
    <property type="entry name" value="HTHTETR"/>
</dbReference>
<evidence type="ECO:0000256" key="3">
    <source>
        <dbReference type="ARBA" id="ARBA00023163"/>
    </source>
</evidence>
<keyword evidence="1" id="KW-0805">Transcription regulation</keyword>
<dbReference type="SUPFAM" id="SSF46689">
    <property type="entry name" value="Homeodomain-like"/>
    <property type="match status" value="1"/>
</dbReference>
<keyword evidence="3" id="KW-0804">Transcription</keyword>
<evidence type="ECO:0000256" key="2">
    <source>
        <dbReference type="ARBA" id="ARBA00023125"/>
    </source>
</evidence>
<evidence type="ECO:0000313" key="6">
    <source>
        <dbReference type="EMBL" id="QJY45664.1"/>
    </source>
</evidence>
<evidence type="ECO:0000256" key="1">
    <source>
        <dbReference type="ARBA" id="ARBA00023015"/>
    </source>
</evidence>
<dbReference type="Proteomes" id="UP000505377">
    <property type="component" value="Chromosome"/>
</dbReference>
<evidence type="ECO:0000259" key="5">
    <source>
        <dbReference type="PROSITE" id="PS50977"/>
    </source>
</evidence>
<keyword evidence="2 4" id="KW-0238">DNA-binding</keyword>
<dbReference type="AlphaFoldDB" id="A0A6M6JCK6"/>
<dbReference type="GO" id="GO:0000976">
    <property type="term" value="F:transcription cis-regulatory region binding"/>
    <property type="evidence" value="ECO:0007669"/>
    <property type="project" value="TreeGrafter"/>
</dbReference>
<reference evidence="6 7" key="1">
    <citation type="submission" date="2020-05" db="EMBL/GenBank/DDBJ databases">
        <authorList>
            <person name="Mo P."/>
        </authorList>
    </citation>
    <scope>NUCLEOTIDE SEQUENCE [LARGE SCALE GENOMIC DNA]</scope>
    <source>
        <strain evidence="6 7">Gen01</strain>
    </source>
</reference>
<dbReference type="PANTHER" id="PTHR30055:SF234">
    <property type="entry name" value="HTH-TYPE TRANSCRIPTIONAL REGULATOR BETI"/>
    <property type="match status" value="1"/>
</dbReference>
<organism evidence="6 7">
    <name type="scientific">Pseudonocardia broussonetiae</name>
    <dbReference type="NCBI Taxonomy" id="2736640"/>
    <lineage>
        <taxon>Bacteria</taxon>
        <taxon>Bacillati</taxon>
        <taxon>Actinomycetota</taxon>
        <taxon>Actinomycetes</taxon>
        <taxon>Pseudonocardiales</taxon>
        <taxon>Pseudonocardiaceae</taxon>
        <taxon>Pseudonocardia</taxon>
    </lineage>
</organism>
<dbReference type="InterPro" id="IPR050109">
    <property type="entry name" value="HTH-type_TetR-like_transc_reg"/>
</dbReference>
<dbReference type="InterPro" id="IPR001647">
    <property type="entry name" value="HTH_TetR"/>
</dbReference>
<dbReference type="PROSITE" id="PS50977">
    <property type="entry name" value="HTH_TETR_2"/>
    <property type="match status" value="1"/>
</dbReference>
<dbReference type="InterPro" id="IPR009057">
    <property type="entry name" value="Homeodomain-like_sf"/>
</dbReference>
<proteinExistence type="predicted"/>
<dbReference type="KEGG" id="pbro:HOP40_07500"/>
<evidence type="ECO:0000313" key="7">
    <source>
        <dbReference type="Proteomes" id="UP000505377"/>
    </source>
</evidence>
<gene>
    <name evidence="6" type="ORF">HOP40_07500</name>
</gene>
<keyword evidence="7" id="KW-1185">Reference proteome</keyword>
<dbReference type="Pfam" id="PF00440">
    <property type="entry name" value="TetR_N"/>
    <property type="match status" value="1"/>
</dbReference>
<accession>A0A6M6JCK6</accession>
<feature type="domain" description="HTH tetR-type" evidence="5">
    <location>
        <begin position="11"/>
        <end position="71"/>
    </location>
</feature>
<dbReference type="RefSeq" id="WP_172155990.1">
    <property type="nucleotide sequence ID" value="NZ_CP053564.1"/>
</dbReference>
<dbReference type="PANTHER" id="PTHR30055">
    <property type="entry name" value="HTH-TYPE TRANSCRIPTIONAL REGULATOR RUTR"/>
    <property type="match status" value="1"/>
</dbReference>
<dbReference type="EMBL" id="CP053564">
    <property type="protein sequence ID" value="QJY45664.1"/>
    <property type="molecule type" value="Genomic_DNA"/>
</dbReference>
<name>A0A6M6JCK6_9PSEU</name>
<dbReference type="Gene3D" id="1.10.357.10">
    <property type="entry name" value="Tetracycline Repressor, domain 2"/>
    <property type="match status" value="1"/>
</dbReference>
<protein>
    <submittedName>
        <fullName evidence="6">TetR/AcrR family transcriptional regulator</fullName>
    </submittedName>
</protein>